<dbReference type="GO" id="GO:0033982">
    <property type="term" value="F:3-dehydro-L-gulonate-6-phosphate decarboxylase activity"/>
    <property type="evidence" value="ECO:0007669"/>
    <property type="project" value="TreeGrafter"/>
</dbReference>
<dbReference type="GO" id="GO:0004590">
    <property type="term" value="F:orotidine-5'-phosphate decarboxylase activity"/>
    <property type="evidence" value="ECO:0007669"/>
    <property type="project" value="InterPro"/>
</dbReference>
<dbReference type="Proteomes" id="UP000652477">
    <property type="component" value="Unassembled WGS sequence"/>
</dbReference>
<keyword evidence="1" id="KW-0456">Lyase</keyword>
<dbReference type="AlphaFoldDB" id="A0A923RRF2"/>
<dbReference type="SUPFAM" id="SSF51366">
    <property type="entry name" value="Ribulose-phoshate binding barrel"/>
    <property type="match status" value="1"/>
</dbReference>
<organism evidence="3 4">
    <name type="scientific">Mediterraneibacter hominis</name>
    <dbReference type="NCBI Taxonomy" id="2763054"/>
    <lineage>
        <taxon>Bacteria</taxon>
        <taxon>Bacillati</taxon>
        <taxon>Bacillota</taxon>
        <taxon>Clostridia</taxon>
        <taxon>Lachnospirales</taxon>
        <taxon>Lachnospiraceae</taxon>
        <taxon>Mediterraneibacter</taxon>
    </lineage>
</organism>
<accession>A0A923RRF2</accession>
<comment type="caution">
    <text evidence="3">The sequence shown here is derived from an EMBL/GenBank/DDBJ whole genome shotgun (WGS) entry which is preliminary data.</text>
</comment>
<dbReference type="GO" id="GO:0006207">
    <property type="term" value="P:'de novo' pyrimidine nucleobase biosynthetic process"/>
    <property type="evidence" value="ECO:0007669"/>
    <property type="project" value="InterPro"/>
</dbReference>
<dbReference type="InterPro" id="IPR011060">
    <property type="entry name" value="RibuloseP-bd_barrel"/>
</dbReference>
<evidence type="ECO:0000259" key="2">
    <source>
        <dbReference type="SMART" id="SM00934"/>
    </source>
</evidence>
<dbReference type="EMBL" id="JACOPF010000006">
    <property type="protein sequence ID" value="MBC5690569.1"/>
    <property type="molecule type" value="Genomic_DNA"/>
</dbReference>
<proteinExistence type="predicted"/>
<dbReference type="Pfam" id="PF00215">
    <property type="entry name" value="OMPdecase"/>
    <property type="match status" value="1"/>
</dbReference>
<dbReference type="InterPro" id="IPR013785">
    <property type="entry name" value="Aldolase_TIM"/>
</dbReference>
<feature type="domain" description="Orotidine 5'-phosphate decarboxylase" evidence="2">
    <location>
        <begin position="5"/>
        <end position="205"/>
    </location>
</feature>
<evidence type="ECO:0000313" key="4">
    <source>
        <dbReference type="Proteomes" id="UP000652477"/>
    </source>
</evidence>
<dbReference type="GO" id="GO:0019854">
    <property type="term" value="P:L-ascorbic acid catabolic process"/>
    <property type="evidence" value="ECO:0007669"/>
    <property type="project" value="TreeGrafter"/>
</dbReference>
<protein>
    <submittedName>
        <fullName evidence="3">Orotidine 5'-phosphate decarboxylase</fullName>
    </submittedName>
</protein>
<dbReference type="PANTHER" id="PTHR35039:SF3">
    <property type="entry name" value="3-KETO-L-GULONATE-6-PHOSPHATE DECARBOXYLASE SGBH-RELATED"/>
    <property type="match status" value="1"/>
</dbReference>
<dbReference type="SMART" id="SM00934">
    <property type="entry name" value="OMPdecase"/>
    <property type="match status" value="1"/>
</dbReference>
<reference evidence="3" key="1">
    <citation type="submission" date="2020-08" db="EMBL/GenBank/DDBJ databases">
        <title>Genome public.</title>
        <authorList>
            <person name="Liu C."/>
            <person name="Sun Q."/>
        </authorList>
    </citation>
    <scope>NUCLEOTIDE SEQUENCE</scope>
    <source>
        <strain evidence="3">NSJ-55</strain>
    </source>
</reference>
<gene>
    <name evidence="3" type="ORF">H8S37_16780</name>
</gene>
<name>A0A923RRF2_9FIRM</name>
<evidence type="ECO:0000313" key="3">
    <source>
        <dbReference type="EMBL" id="MBC5690569.1"/>
    </source>
</evidence>
<dbReference type="InterPro" id="IPR001754">
    <property type="entry name" value="OMPdeCOase_dom"/>
</dbReference>
<dbReference type="Gene3D" id="3.20.20.70">
    <property type="entry name" value="Aldolase class I"/>
    <property type="match status" value="1"/>
</dbReference>
<sequence>MQIPNLQVALDTTSMCEAFRILGKGLDDTVDIIECGTMLLLHEGLHAVDYLRTIYPDKLLVADFKCVAPHFGSRIMEHTPDLLTVLSVAEPHVQEAVAKEAAERNKNQIVQIELYGDYTVSDVERWKSYGIHHVIYNRPRSRKGPWGKEDADDIKALINLGMSVTATGGMSYENLDSIAGLPVYAIICGRSVLKAENPAFEALRIKNRIKELWT</sequence>
<dbReference type="PANTHER" id="PTHR35039">
    <property type="entry name" value="3-KETO-L-GULONATE-6-PHOSPHATE DECARBOXYLASE SGBH-RELATED"/>
    <property type="match status" value="1"/>
</dbReference>
<dbReference type="RefSeq" id="WP_186877222.1">
    <property type="nucleotide sequence ID" value="NZ_JACOPF010000006.1"/>
</dbReference>
<keyword evidence="4" id="KW-1185">Reference proteome</keyword>
<evidence type="ECO:0000256" key="1">
    <source>
        <dbReference type="ARBA" id="ARBA00023239"/>
    </source>
</evidence>